<evidence type="ECO:0000313" key="2">
    <source>
        <dbReference type="EMBL" id="CAH0726060.1"/>
    </source>
</evidence>
<dbReference type="EMBL" id="OV170225">
    <property type="protein sequence ID" value="CAH0726060.1"/>
    <property type="molecule type" value="Genomic_DNA"/>
</dbReference>
<keyword evidence="3" id="KW-1185">Reference proteome</keyword>
<reference evidence="2" key="1">
    <citation type="submission" date="2021-12" db="EMBL/GenBank/DDBJ databases">
        <authorList>
            <person name="Martin H S."/>
        </authorList>
    </citation>
    <scope>NUCLEOTIDE SEQUENCE</scope>
</reference>
<evidence type="ECO:0008006" key="4">
    <source>
        <dbReference type="Google" id="ProtNLM"/>
    </source>
</evidence>
<accession>A0A8J9YGS1</accession>
<dbReference type="OrthoDB" id="428159at2759"/>
<protein>
    <recommendedName>
        <fullName evidence="4">Protein unzipped</fullName>
    </recommendedName>
</protein>
<sequence>MDNYVVGAESEKGPIYLCKTRHEGDMLLGQLRPDYTACTVSSSKSYTVFEVLENIENASLIMWNSWYKFISKPSGAVVVDSSLDSVFIGRVKAEKSLSHNIGRIIYESTAGNLITFDDQSNELEENKGEILIEVEPMSYKLENVELDLSTQHERQTDPQIYEERILRNDDEVAATVTTEIEYKYNYTLSWGHGHGIAIGLNTTIEMSDGTVFPQIEWANPFSEERKELYKLEKYLEPGTACNVTFRGNNTDRDVQYKGKLVTFYKDNNARSRQMRGERIENTVEVEAIYGEIYYTVNNTLVPTTTTTTSTTTTTTTTTTQAPMTHPPSVEKNDVGMIMDSNDILGDSSEDMVKAPPAKEDINRSVVGGLGSNPNKANRDGMVFLTLLIPMFALFL</sequence>
<evidence type="ECO:0000256" key="1">
    <source>
        <dbReference type="SAM" id="MobiDB-lite"/>
    </source>
</evidence>
<proteinExistence type="predicted"/>
<evidence type="ECO:0000313" key="3">
    <source>
        <dbReference type="Proteomes" id="UP000838878"/>
    </source>
</evidence>
<name>A0A8J9YGS1_9NEOP</name>
<organism evidence="2 3">
    <name type="scientific">Brenthis ino</name>
    <name type="common">lesser marbled fritillary</name>
    <dbReference type="NCBI Taxonomy" id="405034"/>
    <lineage>
        <taxon>Eukaryota</taxon>
        <taxon>Metazoa</taxon>
        <taxon>Ecdysozoa</taxon>
        <taxon>Arthropoda</taxon>
        <taxon>Hexapoda</taxon>
        <taxon>Insecta</taxon>
        <taxon>Pterygota</taxon>
        <taxon>Neoptera</taxon>
        <taxon>Endopterygota</taxon>
        <taxon>Lepidoptera</taxon>
        <taxon>Glossata</taxon>
        <taxon>Ditrysia</taxon>
        <taxon>Papilionoidea</taxon>
        <taxon>Nymphalidae</taxon>
        <taxon>Heliconiinae</taxon>
        <taxon>Argynnini</taxon>
        <taxon>Brenthis</taxon>
    </lineage>
</organism>
<dbReference type="AlphaFoldDB" id="A0A8J9YGS1"/>
<gene>
    <name evidence="2" type="ORF">BINO364_LOCUS11579</name>
</gene>
<feature type="non-terminal residue" evidence="2">
    <location>
        <position position="395"/>
    </location>
</feature>
<dbReference type="Proteomes" id="UP000838878">
    <property type="component" value="Chromosome 5"/>
</dbReference>
<feature type="compositionally biased region" description="Low complexity" evidence="1">
    <location>
        <begin position="305"/>
        <end position="319"/>
    </location>
</feature>
<feature type="region of interest" description="Disordered" evidence="1">
    <location>
        <begin position="305"/>
        <end position="329"/>
    </location>
</feature>